<dbReference type="CDD" id="cd01741">
    <property type="entry name" value="GATase1_1"/>
    <property type="match status" value="1"/>
</dbReference>
<protein>
    <submittedName>
        <fullName evidence="2">Class I glutamine amidotransferase-like protein</fullName>
    </submittedName>
</protein>
<evidence type="ECO:0000259" key="1">
    <source>
        <dbReference type="Pfam" id="PF00117"/>
    </source>
</evidence>
<keyword evidence="2" id="KW-0315">Glutamine amidotransferase</keyword>
<gene>
    <name evidence="2" type="ORF">LY89DRAFT_719534</name>
</gene>
<keyword evidence="2" id="KW-0808">Transferase</keyword>
<dbReference type="PANTHER" id="PTHR42695">
    <property type="entry name" value="GLUTAMINE AMIDOTRANSFERASE YLR126C-RELATED"/>
    <property type="match status" value="1"/>
</dbReference>
<name>A0A194X6M3_MOLSC</name>
<dbReference type="OrthoDB" id="92161at2759"/>
<proteinExistence type="predicted"/>
<dbReference type="PANTHER" id="PTHR42695:SF5">
    <property type="entry name" value="GLUTAMINE AMIDOTRANSFERASE YLR126C-RELATED"/>
    <property type="match status" value="1"/>
</dbReference>
<dbReference type="Proteomes" id="UP000070700">
    <property type="component" value="Unassembled WGS sequence"/>
</dbReference>
<dbReference type="GO" id="GO:0005829">
    <property type="term" value="C:cytosol"/>
    <property type="evidence" value="ECO:0007669"/>
    <property type="project" value="TreeGrafter"/>
</dbReference>
<dbReference type="Gene3D" id="3.40.50.880">
    <property type="match status" value="1"/>
</dbReference>
<evidence type="ECO:0000313" key="3">
    <source>
        <dbReference type="Proteomes" id="UP000070700"/>
    </source>
</evidence>
<dbReference type="EMBL" id="KQ947417">
    <property type="protein sequence ID" value="KUJ15831.1"/>
    <property type="molecule type" value="Genomic_DNA"/>
</dbReference>
<keyword evidence="3" id="KW-1185">Reference proteome</keyword>
<dbReference type="PROSITE" id="PS51273">
    <property type="entry name" value="GATASE_TYPE_1"/>
    <property type="match status" value="1"/>
</dbReference>
<accession>A0A194X6M3</accession>
<dbReference type="SUPFAM" id="SSF52317">
    <property type="entry name" value="Class I glutamine amidotransferase-like"/>
    <property type="match status" value="1"/>
</dbReference>
<dbReference type="InParanoid" id="A0A194X6M3"/>
<dbReference type="GeneID" id="28828226"/>
<dbReference type="STRING" id="149040.A0A194X6M3"/>
<reference evidence="2 3" key="1">
    <citation type="submission" date="2015-10" db="EMBL/GenBank/DDBJ databases">
        <title>Full genome of DAOMC 229536 Phialocephala scopiformis, a fungal endophyte of spruce producing the potent anti-insectan compound rugulosin.</title>
        <authorList>
            <consortium name="DOE Joint Genome Institute"/>
            <person name="Walker A.K."/>
            <person name="Frasz S.L."/>
            <person name="Seifert K.A."/>
            <person name="Miller J.D."/>
            <person name="Mondo S.J."/>
            <person name="Labutti K."/>
            <person name="Lipzen A."/>
            <person name="Dockter R."/>
            <person name="Kennedy M."/>
            <person name="Grigoriev I.V."/>
            <person name="Spatafora J.W."/>
        </authorList>
    </citation>
    <scope>NUCLEOTIDE SEQUENCE [LARGE SCALE GENOMIC DNA]</scope>
    <source>
        <strain evidence="2 3">CBS 120377</strain>
    </source>
</reference>
<dbReference type="InterPro" id="IPR029062">
    <property type="entry name" value="Class_I_gatase-like"/>
</dbReference>
<dbReference type="InterPro" id="IPR017926">
    <property type="entry name" value="GATASE"/>
</dbReference>
<evidence type="ECO:0000313" key="2">
    <source>
        <dbReference type="EMBL" id="KUJ15831.1"/>
    </source>
</evidence>
<dbReference type="KEGG" id="psco:LY89DRAFT_719534"/>
<organism evidence="2 3">
    <name type="scientific">Mollisia scopiformis</name>
    <name type="common">Conifer needle endophyte fungus</name>
    <name type="synonym">Phialocephala scopiformis</name>
    <dbReference type="NCBI Taxonomy" id="149040"/>
    <lineage>
        <taxon>Eukaryota</taxon>
        <taxon>Fungi</taxon>
        <taxon>Dikarya</taxon>
        <taxon>Ascomycota</taxon>
        <taxon>Pezizomycotina</taxon>
        <taxon>Leotiomycetes</taxon>
        <taxon>Helotiales</taxon>
        <taxon>Mollisiaceae</taxon>
        <taxon>Mollisia</taxon>
    </lineage>
</organism>
<dbReference type="AlphaFoldDB" id="A0A194X6M3"/>
<feature type="domain" description="Glutamine amidotransferase" evidence="1">
    <location>
        <begin position="24"/>
        <end position="193"/>
    </location>
</feature>
<dbReference type="GO" id="GO:0005634">
    <property type="term" value="C:nucleus"/>
    <property type="evidence" value="ECO:0007669"/>
    <property type="project" value="TreeGrafter"/>
</dbReference>
<dbReference type="InterPro" id="IPR044992">
    <property type="entry name" value="ChyE-like"/>
</dbReference>
<dbReference type="RefSeq" id="XP_018070186.1">
    <property type="nucleotide sequence ID" value="XM_018218500.1"/>
</dbReference>
<sequence>MSNLKVAVLMNGFTSPNTPMIRDSFISALEAAASSIDSFETPTIDFYDPIVAQIHPDLSAYDLIVLSGGTVDPMGSDPWVLKLQTYLNTTVAEHPKQKIVGICWGHQTTSVSFGGKVGNMDGPEIGVHQITLTPEGKKMFPFAQDGKLNIHEFHRREIKSPAKGFVPLAEGSQSFINEANTIITFQGHPELNAALAKNFVETTPAYMGLDDEKKAGLVASAGLEHDGVKIWERILRWVKE</sequence>
<dbReference type="GO" id="GO:0016740">
    <property type="term" value="F:transferase activity"/>
    <property type="evidence" value="ECO:0007669"/>
    <property type="project" value="UniProtKB-KW"/>
</dbReference>
<dbReference type="Pfam" id="PF00117">
    <property type="entry name" value="GATase"/>
    <property type="match status" value="1"/>
</dbReference>